<reference evidence="2 3" key="1">
    <citation type="submission" date="2016-07" db="EMBL/GenBank/DDBJ databases">
        <title>Draft genome of the white-rot fungus Obba rivulosa 3A-2.</title>
        <authorList>
            <consortium name="DOE Joint Genome Institute"/>
            <person name="Miettinen O."/>
            <person name="Riley R."/>
            <person name="Acob R."/>
            <person name="Barry K."/>
            <person name="Cullen D."/>
            <person name="De Vries R."/>
            <person name="Hainaut M."/>
            <person name="Hatakka A."/>
            <person name="Henrissat B."/>
            <person name="Hilden K."/>
            <person name="Kuo R."/>
            <person name="Labutti K."/>
            <person name="Lipzen A."/>
            <person name="Makela M.R."/>
            <person name="Sandor L."/>
            <person name="Spatafora J.W."/>
            <person name="Grigoriev I.V."/>
            <person name="Hibbett D.S."/>
        </authorList>
    </citation>
    <scope>NUCLEOTIDE SEQUENCE [LARGE SCALE GENOMIC DNA]</scope>
    <source>
        <strain evidence="2 3">3A-2</strain>
    </source>
</reference>
<organism evidence="2 3">
    <name type="scientific">Obba rivulosa</name>
    <dbReference type="NCBI Taxonomy" id="1052685"/>
    <lineage>
        <taxon>Eukaryota</taxon>
        <taxon>Fungi</taxon>
        <taxon>Dikarya</taxon>
        <taxon>Basidiomycota</taxon>
        <taxon>Agaricomycotina</taxon>
        <taxon>Agaricomycetes</taxon>
        <taxon>Polyporales</taxon>
        <taxon>Gelatoporiaceae</taxon>
        <taxon>Obba</taxon>
    </lineage>
</organism>
<sequence length="132" mass="14746">MKVETVRDAKSHTFSEKLYAVSELAQHVIKHKERKPSKAKKSKKQKQRRRGSAKLPLKTNGHDVPAPLQNSAEQASLSDEDKSAGPSGEEAGSNNEDEQKEAAEEDKPVKKLGALRYPYRGCYAILKQDRCE</sequence>
<evidence type="ECO:0000313" key="3">
    <source>
        <dbReference type="Proteomes" id="UP000250043"/>
    </source>
</evidence>
<feature type="region of interest" description="Disordered" evidence="1">
    <location>
        <begin position="27"/>
        <end position="111"/>
    </location>
</feature>
<feature type="compositionally biased region" description="Basic residues" evidence="1">
    <location>
        <begin position="28"/>
        <end position="52"/>
    </location>
</feature>
<dbReference type="Proteomes" id="UP000250043">
    <property type="component" value="Unassembled WGS sequence"/>
</dbReference>
<evidence type="ECO:0000313" key="2">
    <source>
        <dbReference type="EMBL" id="OCH85281.1"/>
    </source>
</evidence>
<keyword evidence="3" id="KW-1185">Reference proteome</keyword>
<dbReference type="EMBL" id="KV722595">
    <property type="protein sequence ID" value="OCH85281.1"/>
    <property type="molecule type" value="Genomic_DNA"/>
</dbReference>
<feature type="compositionally biased region" description="Polar residues" evidence="1">
    <location>
        <begin position="68"/>
        <end position="77"/>
    </location>
</feature>
<proteinExistence type="predicted"/>
<gene>
    <name evidence="2" type="ORF">OBBRIDRAFT_839076</name>
</gene>
<name>A0A8E2AIU3_9APHY</name>
<evidence type="ECO:0000256" key="1">
    <source>
        <dbReference type="SAM" id="MobiDB-lite"/>
    </source>
</evidence>
<accession>A0A8E2AIU3</accession>
<protein>
    <submittedName>
        <fullName evidence="2">Uncharacterized protein</fullName>
    </submittedName>
</protein>
<dbReference type="AlphaFoldDB" id="A0A8E2AIU3"/>
<feature type="compositionally biased region" description="Basic and acidic residues" evidence="1">
    <location>
        <begin position="100"/>
        <end position="109"/>
    </location>
</feature>